<feature type="compositionally biased region" description="Low complexity" evidence="3">
    <location>
        <begin position="48"/>
        <end position="76"/>
    </location>
</feature>
<feature type="region of interest" description="Disordered" evidence="3">
    <location>
        <begin position="232"/>
        <end position="278"/>
    </location>
</feature>
<dbReference type="Gene3D" id="1.20.58.2220">
    <property type="entry name" value="Formin, FH2 domain"/>
    <property type="match status" value="1"/>
</dbReference>
<keyword evidence="4" id="KW-0472">Membrane</keyword>
<organism evidence="7 8">
    <name type="scientific">Chenopodium quinoa</name>
    <name type="common">Quinoa</name>
    <dbReference type="NCBI Taxonomy" id="63459"/>
    <lineage>
        <taxon>Eukaryota</taxon>
        <taxon>Viridiplantae</taxon>
        <taxon>Streptophyta</taxon>
        <taxon>Embryophyta</taxon>
        <taxon>Tracheophyta</taxon>
        <taxon>Spermatophyta</taxon>
        <taxon>Magnoliopsida</taxon>
        <taxon>eudicotyledons</taxon>
        <taxon>Gunneridae</taxon>
        <taxon>Pentapetalae</taxon>
        <taxon>Caryophyllales</taxon>
        <taxon>Chenopodiaceae</taxon>
        <taxon>Chenopodioideae</taxon>
        <taxon>Atripliceae</taxon>
        <taxon>Chenopodium</taxon>
    </lineage>
</organism>
<evidence type="ECO:0000313" key="7">
    <source>
        <dbReference type="EnsemblPlants" id="AUR62002425-RA:cds"/>
    </source>
</evidence>
<keyword evidence="8" id="KW-1185">Reference proteome</keyword>
<evidence type="ECO:0000313" key="8">
    <source>
        <dbReference type="Proteomes" id="UP000596660"/>
    </source>
</evidence>
<feature type="region of interest" description="Disordered" evidence="3">
    <location>
        <begin position="36"/>
        <end position="95"/>
    </location>
</feature>
<dbReference type="Gramene" id="AUR62002425-RA">
    <property type="protein sequence ID" value="AUR62002425-RA:cds"/>
    <property type="gene ID" value="AUR62002425"/>
</dbReference>
<dbReference type="PANTHER" id="PTHR23213">
    <property type="entry name" value="FORMIN-RELATED"/>
    <property type="match status" value="1"/>
</dbReference>
<dbReference type="InterPro" id="IPR042201">
    <property type="entry name" value="FH2_Formin_sf"/>
</dbReference>
<keyword evidence="4" id="KW-1133">Transmembrane helix</keyword>
<evidence type="ECO:0000256" key="4">
    <source>
        <dbReference type="SAM" id="Phobius"/>
    </source>
</evidence>
<keyword evidence="4" id="KW-0812">Transmembrane</keyword>
<feature type="region of interest" description="Disordered" evidence="3">
    <location>
        <begin position="152"/>
        <end position="186"/>
    </location>
</feature>
<dbReference type="Pfam" id="PF02181">
    <property type="entry name" value="FH2"/>
    <property type="match status" value="1"/>
</dbReference>
<feature type="compositionally biased region" description="Acidic residues" evidence="3">
    <location>
        <begin position="257"/>
        <end position="272"/>
    </location>
</feature>
<evidence type="ECO:0000256" key="1">
    <source>
        <dbReference type="ARBA" id="ARBA00025793"/>
    </source>
</evidence>
<name>A0A803KTR7_CHEQI</name>
<proteinExistence type="inferred from homology"/>
<feature type="compositionally biased region" description="Pro residues" evidence="3">
    <location>
        <begin position="160"/>
        <end position="171"/>
    </location>
</feature>
<evidence type="ECO:0000259" key="6">
    <source>
        <dbReference type="PROSITE" id="PS51444"/>
    </source>
</evidence>
<feature type="region of interest" description="Disordered" evidence="3">
    <location>
        <begin position="768"/>
        <end position="795"/>
    </location>
</feature>
<dbReference type="EnsemblPlants" id="AUR62002425-RA">
    <property type="protein sequence ID" value="AUR62002425-RA:cds"/>
    <property type="gene ID" value="AUR62002425"/>
</dbReference>
<feature type="region of interest" description="Disordered" evidence="3">
    <location>
        <begin position="311"/>
        <end position="344"/>
    </location>
</feature>
<accession>A0A803KTR7</accession>
<protein>
    <recommendedName>
        <fullName evidence="2">Formin-like protein</fullName>
    </recommendedName>
</protein>
<feature type="compositionally biased region" description="Pro residues" evidence="3">
    <location>
        <begin position="77"/>
        <end position="88"/>
    </location>
</feature>
<dbReference type="AlphaFoldDB" id="A0A803KTR7"/>
<dbReference type="PANTHER" id="PTHR23213:SF368">
    <property type="entry name" value="HISTONE H3-K79 METHYLTRANSFERASE"/>
    <property type="match status" value="1"/>
</dbReference>
<feature type="domain" description="FH2" evidence="6">
    <location>
        <begin position="334"/>
        <end position="767"/>
    </location>
</feature>
<feature type="transmembrane region" description="Helical" evidence="4">
    <location>
        <begin position="121"/>
        <end position="144"/>
    </location>
</feature>
<evidence type="ECO:0000256" key="3">
    <source>
        <dbReference type="SAM" id="MobiDB-lite"/>
    </source>
</evidence>
<feature type="compositionally biased region" description="Polar residues" evidence="3">
    <location>
        <begin position="782"/>
        <end position="795"/>
    </location>
</feature>
<evidence type="ECO:0000256" key="2">
    <source>
        <dbReference type="RuleBase" id="RU361260"/>
    </source>
</evidence>
<dbReference type="OMA" id="PANPIMQ"/>
<dbReference type="GO" id="GO:0045010">
    <property type="term" value="P:actin nucleation"/>
    <property type="evidence" value="ECO:0007669"/>
    <property type="project" value="InterPro"/>
</dbReference>
<dbReference type="PROSITE" id="PS51444">
    <property type="entry name" value="FH2"/>
    <property type="match status" value="1"/>
</dbReference>
<dbReference type="InterPro" id="IPR027643">
    <property type="entry name" value="Formin-like_plant"/>
</dbReference>
<dbReference type="SUPFAM" id="SSF101447">
    <property type="entry name" value="Formin homology 2 domain (FH2 domain)"/>
    <property type="match status" value="1"/>
</dbReference>
<reference evidence="7" key="1">
    <citation type="journal article" date="2017" name="Nature">
        <title>The genome of Chenopodium quinoa.</title>
        <authorList>
            <person name="Jarvis D.E."/>
            <person name="Ho Y.S."/>
            <person name="Lightfoot D.J."/>
            <person name="Schmoeckel S.M."/>
            <person name="Li B."/>
            <person name="Borm T.J.A."/>
            <person name="Ohyanagi H."/>
            <person name="Mineta K."/>
            <person name="Michell C.T."/>
            <person name="Saber N."/>
            <person name="Kharbatia N.M."/>
            <person name="Rupper R.R."/>
            <person name="Sharp A.R."/>
            <person name="Dally N."/>
            <person name="Boughton B.A."/>
            <person name="Woo Y.H."/>
            <person name="Gao G."/>
            <person name="Schijlen E.G.W.M."/>
            <person name="Guo X."/>
            <person name="Momin A.A."/>
            <person name="Negrao S."/>
            <person name="Al-Babili S."/>
            <person name="Gehring C."/>
            <person name="Roessner U."/>
            <person name="Jung C."/>
            <person name="Murphy K."/>
            <person name="Arold S.T."/>
            <person name="Gojobori T."/>
            <person name="van der Linden C.G."/>
            <person name="van Loo E.N."/>
            <person name="Jellen E.N."/>
            <person name="Maughan P.J."/>
            <person name="Tester M."/>
        </authorList>
    </citation>
    <scope>NUCLEOTIDE SEQUENCE [LARGE SCALE GENOMIC DNA]</scope>
    <source>
        <strain evidence="7">cv. PI 614886</strain>
    </source>
</reference>
<feature type="compositionally biased region" description="Pro residues" evidence="3">
    <location>
        <begin position="321"/>
        <end position="344"/>
    </location>
</feature>
<reference evidence="7" key="2">
    <citation type="submission" date="2021-03" db="UniProtKB">
        <authorList>
            <consortium name="EnsemblPlants"/>
        </authorList>
    </citation>
    <scope>IDENTIFICATION</scope>
</reference>
<evidence type="ECO:0000256" key="5">
    <source>
        <dbReference type="SAM" id="SignalP"/>
    </source>
</evidence>
<feature type="signal peptide" evidence="5">
    <location>
        <begin position="1"/>
        <end position="17"/>
    </location>
</feature>
<sequence>MLLPSYLLLLLLHHSSAFSTTHHRRLLHHPFIPSTATPSLPPSPSPSPSTHLTHPFSTSLPSPSENNNNNPFFPSYTTPPPPSQPPPSTTTALPTFPANISSLALPSSSSSPHHSHFSPKLTLFILLLSLLTLSLFISLSLLLLRRRRRRHHHPSKPHSPLSPPPPLPPLKIPATNRHTHTPSHTSTDFLYVGNALTNSRDFQTSSSSAPIQVLPSSTSEIYLKLCGDSPELRPLPPLPKQNSQQQHYEPNIRGGGAEDEEFYSSRTDEEDNNYYNNYGLNSSPARTYSDSLASDSDVSVEIQTLAARTSHFPATGRMGPPAAPPPPPPPGVGPGPPPLVPPSGPALHWDKVRATSDRVMVWDQLKPGSFQLNEEMIETLFKANGPGIAAKDGPRRSIPPLMDEEYRVLDPKKSQNIAILLKALNVTEGEVCEALLEGNADGLGSELLESLLKMAPTHEEERKLREYNDRSPLKLGPAEKFLKAVLDHVPSAFKRVDAMLYIATFDSEIEYLRKSFETLEAACAELRNSRMFLKLLEAVLKTGNRMNVGTNRGDAQAIKLDTLLKLIDVKGTDGKTTLLHFVVQEITRSEGSRLSSTKNNPMTEKPSDQPFLHNDIELRKRGLEVISGLGGELTNVKKAAAMDFNSLSMDVAKLTQGIIKVNEVLQLNENFVIVGTHNRFSESMNGFLKKAEVEIVRIQAQESCALSRVKELTEYFHGNLAHEEAHPLRIFMVVRDFLGVLDQVCKEVGKINERTVISSARAISVPVNPSTPPPFPEFSVTHGDSSSDGDSITEK</sequence>
<dbReference type="SMART" id="SM00498">
    <property type="entry name" value="FH2"/>
    <property type="match status" value="1"/>
</dbReference>
<dbReference type="InterPro" id="IPR015425">
    <property type="entry name" value="FH2_Formin"/>
</dbReference>
<comment type="similarity">
    <text evidence="1">Belongs to the formin-like family. Class-I subfamily.</text>
</comment>
<keyword evidence="5" id="KW-0732">Signal</keyword>
<dbReference type="Proteomes" id="UP000596660">
    <property type="component" value="Unplaced"/>
</dbReference>
<feature type="chain" id="PRO_5031185036" description="Formin-like protein" evidence="5">
    <location>
        <begin position="18"/>
        <end position="795"/>
    </location>
</feature>
<dbReference type="GO" id="GO:0051015">
    <property type="term" value="F:actin filament binding"/>
    <property type="evidence" value="ECO:0007669"/>
    <property type="project" value="InterPro"/>
</dbReference>